<dbReference type="Gene3D" id="3.80.10.10">
    <property type="entry name" value="Ribonuclease Inhibitor"/>
    <property type="match status" value="1"/>
</dbReference>
<feature type="transmembrane region" description="Helical" evidence="13">
    <location>
        <begin position="341"/>
        <end position="362"/>
    </location>
</feature>
<feature type="non-terminal residue" evidence="15">
    <location>
        <position position="1211"/>
    </location>
</feature>
<dbReference type="PANTHER" id="PTHR24372:SF74">
    <property type="entry name" value="LP13728P"/>
    <property type="match status" value="1"/>
</dbReference>
<evidence type="ECO:0000256" key="12">
    <source>
        <dbReference type="SAM" id="MobiDB-lite"/>
    </source>
</evidence>
<keyword evidence="10 15" id="KW-0675">Receptor</keyword>
<feature type="compositionally biased region" description="Low complexity" evidence="12">
    <location>
        <begin position="1097"/>
        <end position="1116"/>
    </location>
</feature>
<comment type="caution">
    <text evidence="15">The sequence shown here is derived from an EMBL/GenBank/DDBJ whole genome shotgun (WGS) entry which is preliminary data.</text>
</comment>
<evidence type="ECO:0000256" key="5">
    <source>
        <dbReference type="ARBA" id="ARBA00022692"/>
    </source>
</evidence>
<feature type="region of interest" description="Disordered" evidence="12">
    <location>
        <begin position="1059"/>
        <end position="1116"/>
    </location>
</feature>
<dbReference type="InterPro" id="IPR001611">
    <property type="entry name" value="Leu-rich_rpt"/>
</dbReference>
<feature type="compositionally biased region" description="Polar residues" evidence="12">
    <location>
        <begin position="962"/>
        <end position="974"/>
    </location>
</feature>
<evidence type="ECO:0000256" key="7">
    <source>
        <dbReference type="ARBA" id="ARBA00022989"/>
    </source>
</evidence>
<reference evidence="15 16" key="1">
    <citation type="submission" date="2020-10" db="EMBL/GenBank/DDBJ databases">
        <authorList>
            <person name="Klimov P.B."/>
            <person name="Dyachkov S.M."/>
            <person name="Chetverikov P.E."/>
        </authorList>
    </citation>
    <scope>NUCLEOTIDE SEQUENCE [LARGE SCALE GENOMIC DNA]</scope>
    <source>
        <strain evidence="15">BMOC 18-1129-001#AD2665</strain>
        <tissue evidence="15">Entire mites</tissue>
    </source>
</reference>
<evidence type="ECO:0000256" key="10">
    <source>
        <dbReference type="ARBA" id="ARBA00023170"/>
    </source>
</evidence>
<organism evidence="15 16">
    <name type="scientific">Fragariocoptes setiger</name>
    <dbReference type="NCBI Taxonomy" id="1670756"/>
    <lineage>
        <taxon>Eukaryota</taxon>
        <taxon>Metazoa</taxon>
        <taxon>Ecdysozoa</taxon>
        <taxon>Arthropoda</taxon>
        <taxon>Chelicerata</taxon>
        <taxon>Arachnida</taxon>
        <taxon>Acari</taxon>
        <taxon>Acariformes</taxon>
        <taxon>Trombidiformes</taxon>
        <taxon>Prostigmata</taxon>
        <taxon>Eupodina</taxon>
        <taxon>Eriophyoidea</taxon>
        <taxon>Phytoptidae</taxon>
        <taxon>Fragariocoptes</taxon>
    </lineage>
</organism>
<feature type="transmembrane region" description="Helical" evidence="13">
    <location>
        <begin position="302"/>
        <end position="329"/>
    </location>
</feature>
<proteinExistence type="inferred from homology"/>
<evidence type="ECO:0000256" key="11">
    <source>
        <dbReference type="ARBA" id="ARBA00023224"/>
    </source>
</evidence>
<dbReference type="Pfam" id="PF00001">
    <property type="entry name" value="7tm_1"/>
    <property type="match status" value="1"/>
</dbReference>
<comment type="similarity">
    <text evidence="2">Belongs to the G-protein coupled receptor 1 family.</text>
</comment>
<feature type="domain" description="G-protein coupled receptors family 1 profile" evidence="14">
    <location>
        <begin position="318"/>
        <end position="567"/>
    </location>
</feature>
<dbReference type="PROSITE" id="PS51450">
    <property type="entry name" value="LRR"/>
    <property type="match status" value="1"/>
</dbReference>
<feature type="region of interest" description="Disordered" evidence="12">
    <location>
        <begin position="598"/>
        <end position="635"/>
    </location>
</feature>
<feature type="transmembrane region" description="Helical" evidence="13">
    <location>
        <begin position="515"/>
        <end position="538"/>
    </location>
</feature>
<dbReference type="InterPro" id="IPR017452">
    <property type="entry name" value="GPCR_Rhodpsn_7TM"/>
</dbReference>
<feature type="compositionally biased region" description="Low complexity" evidence="12">
    <location>
        <begin position="952"/>
        <end position="961"/>
    </location>
</feature>
<dbReference type="EMBL" id="JAIFTH010000314">
    <property type="protein sequence ID" value="KAG9509843.1"/>
    <property type="molecule type" value="Genomic_DNA"/>
</dbReference>
<dbReference type="InterPro" id="IPR000276">
    <property type="entry name" value="GPCR_Rhodpsn"/>
</dbReference>
<dbReference type="Gene3D" id="1.20.1070.10">
    <property type="entry name" value="Rhodopsin 7-helix transmembrane proteins"/>
    <property type="match status" value="1"/>
</dbReference>
<name>A0ABQ7S8Y2_9ACAR</name>
<dbReference type="SUPFAM" id="SSF81321">
    <property type="entry name" value="Family A G protein-coupled receptor-like"/>
    <property type="match status" value="1"/>
</dbReference>
<dbReference type="PRINTS" id="PR00237">
    <property type="entry name" value="GPCRRHODOPSN"/>
</dbReference>
<dbReference type="PROSITE" id="PS50262">
    <property type="entry name" value="G_PROTEIN_RECEP_F1_2"/>
    <property type="match status" value="1"/>
</dbReference>
<feature type="compositionally biased region" description="Low complexity" evidence="12">
    <location>
        <begin position="1063"/>
        <end position="1081"/>
    </location>
</feature>
<keyword evidence="6" id="KW-0677">Repeat</keyword>
<evidence type="ECO:0000256" key="6">
    <source>
        <dbReference type="ARBA" id="ARBA00022737"/>
    </source>
</evidence>
<feature type="transmembrane region" description="Helical" evidence="13">
    <location>
        <begin position="426"/>
        <end position="450"/>
    </location>
</feature>
<evidence type="ECO:0000256" key="8">
    <source>
        <dbReference type="ARBA" id="ARBA00023040"/>
    </source>
</evidence>
<feature type="region of interest" description="Disordered" evidence="12">
    <location>
        <begin position="873"/>
        <end position="895"/>
    </location>
</feature>
<sequence>MASLRPYKNTLEDLDMSRNRIESLGDVPMRVRTNILDLSDTRIVNLPSEGLSELHSLYIQETYSLKKLASIYELPSLNKARFTYAYHCCAFKFPKEHDPDAYNEHIRRQEEINRQCTDVWKQARAKPVSLQPPQRHLLVDNSFVDDEIDTLASQSHQLQSSLRLPRLPEENRLRLRLSTLTLSASNVSLANSNSQVSGLSTGTTTTTATIKTTAVTAAPPPFDRLATNESGTANSSSSNHHHVAASANMNRNELYHDESVEILNSRFILCGTLATSAMAAQSIDCLPEPDAFNPCEDVMGYWVLRLAVWLVVCAALAGNLAVIIVLVSVRLRMAMSVPKFLQLNLATGDLCMGVYLAILASMDLKTMGSYFNHAIDWQHGLGCQVAGFISVFASELSIFTLTVITLERYYAITYSIDLNMRLQLCWAARVMCVGWALAATAASLPIFGVSSYSKTSICLPLETRDLADRLYLFILLTLNFLAFFVIFVCYVRMYMLIVSQETQATAKERTVAKRMALLVFTDFTCWGPIIFFGLTALLGVPLVSVTQSKILLVFFYPLNSMANPYLYAISTRQYRRDLLSLASRYRLWRQRAHHQSMSAHQCQNQPLTGFPPGSGGNNGNFHNHDGYHGHHHHHHNRNHLCMHHCRRHHLIGDDGEPLQSFELQQPHRSDHRTAISTMADTIECGHEDYDSTSLNGHNNHMANQRKTIIIVSNQRNATAAAAVDGGRGGGGRSNQSLANDHSICDESTTQQSTTDATNCSNCANDPLALSSRPAVKIRSILIKSKHHNHNNNGKYNGISGQTVSATDNSSSVDGTFGAIQSADRRHSSSGLVKLNAECSLLVEQRNGEAIIETRSVPRTIKCCYWQHNSNHHRRRQHQQHRHHHHHHHHHHRCRYCSAKRTKEHYPYNNGNNNNNNNDCSSYNASSVCNNGKNNNNNRDACNKSKLKCSSYSTKSSLSNGSTQPNSHLNSAEPSGATQLTTISHLMSDSIHITEIADSIDNNNVNSTRANNNVHVNRAYRDADDSCRLENCLQSSAVDNGSNNTDAKIKYVARKMTYQTPTMSTDNYNNNSNNGNEQRSNSGPSDELCSGSTDDNHNISNNNTHTENHSSPRCSRSVSRSRCCQSKHRVTCRRYYYSHHRKQCEESECLVAAALRRDLCNSYALIDTTSQSYSKTATMIKEHQLAIQNKSYCAPNSNISSITSTAATATTS</sequence>
<accession>A0ABQ7S8Y2</accession>
<evidence type="ECO:0000256" key="1">
    <source>
        <dbReference type="ARBA" id="ARBA00004651"/>
    </source>
</evidence>
<keyword evidence="7 13" id="KW-1133">Transmembrane helix</keyword>
<comment type="subcellular location">
    <subcellularLocation>
        <location evidence="1">Cell membrane</location>
        <topology evidence="1">Multi-pass membrane protein</topology>
    </subcellularLocation>
</comment>
<evidence type="ECO:0000256" key="9">
    <source>
        <dbReference type="ARBA" id="ARBA00023136"/>
    </source>
</evidence>
<dbReference type="Proteomes" id="UP000825002">
    <property type="component" value="Unassembled WGS sequence"/>
</dbReference>
<feature type="transmembrane region" description="Helical" evidence="13">
    <location>
        <begin position="470"/>
        <end position="494"/>
    </location>
</feature>
<evidence type="ECO:0000256" key="2">
    <source>
        <dbReference type="ARBA" id="ARBA00010663"/>
    </source>
</evidence>
<evidence type="ECO:0000313" key="15">
    <source>
        <dbReference type="EMBL" id="KAG9509843.1"/>
    </source>
</evidence>
<dbReference type="InterPro" id="IPR032675">
    <property type="entry name" value="LRR_dom_sf"/>
</dbReference>
<gene>
    <name evidence="15" type="primary">Lhcgr</name>
    <name evidence="15" type="ORF">GZH46_01628</name>
</gene>
<dbReference type="PROSITE" id="PS00237">
    <property type="entry name" value="G_PROTEIN_RECEP_F1_1"/>
    <property type="match status" value="1"/>
</dbReference>
<dbReference type="PRINTS" id="PR00373">
    <property type="entry name" value="GLYCHORMONER"/>
</dbReference>
<feature type="region of interest" description="Disordered" evidence="12">
    <location>
        <begin position="952"/>
        <end position="974"/>
    </location>
</feature>
<dbReference type="CDD" id="cd15136">
    <property type="entry name" value="7tmA_Glyco_hormone_R"/>
    <property type="match status" value="1"/>
</dbReference>
<evidence type="ECO:0000256" key="13">
    <source>
        <dbReference type="SAM" id="Phobius"/>
    </source>
</evidence>
<keyword evidence="8" id="KW-0297">G-protein coupled receptor</keyword>
<dbReference type="InterPro" id="IPR002131">
    <property type="entry name" value="Gphrmn_rcpt_fam"/>
</dbReference>
<evidence type="ECO:0000256" key="4">
    <source>
        <dbReference type="ARBA" id="ARBA00022614"/>
    </source>
</evidence>
<evidence type="ECO:0000259" key="14">
    <source>
        <dbReference type="PROSITE" id="PS50262"/>
    </source>
</evidence>
<keyword evidence="4" id="KW-0433">Leucine-rich repeat</keyword>
<keyword evidence="11" id="KW-0807">Transducer</keyword>
<evidence type="ECO:0000313" key="16">
    <source>
        <dbReference type="Proteomes" id="UP000825002"/>
    </source>
</evidence>
<dbReference type="PANTHER" id="PTHR24372">
    <property type="entry name" value="GLYCOPROTEIN HORMONE RECEPTOR"/>
    <property type="match status" value="1"/>
</dbReference>
<feature type="compositionally biased region" description="Polar residues" evidence="12">
    <location>
        <begin position="598"/>
        <end position="607"/>
    </location>
</feature>
<evidence type="ECO:0000256" key="3">
    <source>
        <dbReference type="ARBA" id="ARBA00022475"/>
    </source>
</evidence>
<keyword evidence="5 13" id="KW-0812">Transmembrane</keyword>
<protein>
    <submittedName>
        <fullName evidence="15">Lutropin-choriogonadotropic hormone receptor</fullName>
    </submittedName>
</protein>
<keyword evidence="9 13" id="KW-0472">Membrane</keyword>
<keyword evidence="3" id="KW-1003">Cell membrane</keyword>
<keyword evidence="16" id="KW-1185">Reference proteome</keyword>
<feature type="transmembrane region" description="Helical" evidence="13">
    <location>
        <begin position="385"/>
        <end position="406"/>
    </location>
</feature>